<comment type="caution">
    <text evidence="3">The sequence shown here is derived from an EMBL/GenBank/DDBJ whole genome shotgun (WGS) entry which is preliminary data.</text>
</comment>
<dbReference type="Proteomes" id="UP001274896">
    <property type="component" value="Unassembled WGS sequence"/>
</dbReference>
<dbReference type="AlphaFoldDB" id="A0AAE0V6H6"/>
<dbReference type="GO" id="GO:0015074">
    <property type="term" value="P:DNA integration"/>
    <property type="evidence" value="ECO:0007669"/>
    <property type="project" value="InterPro"/>
</dbReference>
<dbReference type="GO" id="GO:0003676">
    <property type="term" value="F:nucleic acid binding"/>
    <property type="evidence" value="ECO:0007669"/>
    <property type="project" value="InterPro"/>
</dbReference>
<protein>
    <recommendedName>
        <fullName evidence="1">Gypsy retrotransposon integrase-like protein 1</fullName>
    </recommendedName>
</protein>
<dbReference type="PANTHER" id="PTHR37984">
    <property type="entry name" value="PROTEIN CBG26694"/>
    <property type="match status" value="1"/>
</dbReference>
<dbReference type="EMBL" id="JAUCMX010000005">
    <property type="protein sequence ID" value="KAK3545222.1"/>
    <property type="molecule type" value="Genomic_DNA"/>
</dbReference>
<dbReference type="SUPFAM" id="SSF53098">
    <property type="entry name" value="Ribonuclease H-like"/>
    <property type="match status" value="1"/>
</dbReference>
<keyword evidence="4" id="KW-1185">Reference proteome</keyword>
<dbReference type="Pfam" id="PF00665">
    <property type="entry name" value="rve"/>
    <property type="match status" value="1"/>
</dbReference>
<dbReference type="InterPro" id="IPR012337">
    <property type="entry name" value="RNaseH-like_sf"/>
</dbReference>
<dbReference type="InterPro" id="IPR036397">
    <property type="entry name" value="RNaseH_sf"/>
</dbReference>
<dbReference type="PROSITE" id="PS50994">
    <property type="entry name" value="INTEGRASE"/>
    <property type="match status" value="1"/>
</dbReference>
<proteinExistence type="predicted"/>
<dbReference type="InterPro" id="IPR050951">
    <property type="entry name" value="Retrovirus_Pol_polyprotein"/>
</dbReference>
<dbReference type="Pfam" id="PF17921">
    <property type="entry name" value="Integrase_H2C2"/>
    <property type="match status" value="1"/>
</dbReference>
<accession>A0AAE0V6H6</accession>
<evidence type="ECO:0000259" key="2">
    <source>
        <dbReference type="PROSITE" id="PS50994"/>
    </source>
</evidence>
<dbReference type="InterPro" id="IPR001584">
    <property type="entry name" value="Integrase_cat-core"/>
</dbReference>
<evidence type="ECO:0000313" key="3">
    <source>
        <dbReference type="EMBL" id="KAK3545222.1"/>
    </source>
</evidence>
<sequence length="150" mass="17071">MTLISNWFWWPKLAQDVKEYVESCDTCAQSWTSRQIPLGLLEPLPTPRQSWSHMAIDFMTDLPSSKGYNSILVAIDRFSKACQLVPLKGLSVAMETAMTLFHHVFHIYGLSENMVSDQGSQFTSRVWRAFCTYLGINVILSSCYHPQSNS</sequence>
<dbReference type="PANTHER" id="PTHR37984:SF15">
    <property type="entry name" value="INTEGRASE CATALYTIC DOMAIN-CONTAINING PROTEIN"/>
    <property type="match status" value="1"/>
</dbReference>
<gene>
    <name evidence="3" type="ORF">QTP70_002064</name>
</gene>
<dbReference type="InterPro" id="IPR041588">
    <property type="entry name" value="Integrase_H2C2"/>
</dbReference>
<evidence type="ECO:0000313" key="4">
    <source>
        <dbReference type="Proteomes" id="UP001274896"/>
    </source>
</evidence>
<reference evidence="3" key="1">
    <citation type="submission" date="2023-06" db="EMBL/GenBank/DDBJ databases">
        <title>Male Hemibagrus guttatus genome.</title>
        <authorList>
            <person name="Bian C."/>
        </authorList>
    </citation>
    <scope>NUCLEOTIDE SEQUENCE</scope>
    <source>
        <strain evidence="3">Male_cb2023</strain>
        <tissue evidence="3">Muscle</tissue>
    </source>
</reference>
<feature type="domain" description="Integrase catalytic" evidence="2">
    <location>
        <begin position="41"/>
        <end position="150"/>
    </location>
</feature>
<dbReference type="Gene3D" id="1.10.340.70">
    <property type="match status" value="1"/>
</dbReference>
<evidence type="ECO:0000256" key="1">
    <source>
        <dbReference type="ARBA" id="ARBA00039658"/>
    </source>
</evidence>
<organism evidence="3 4">
    <name type="scientific">Hemibagrus guttatus</name>
    <dbReference type="NCBI Taxonomy" id="175788"/>
    <lineage>
        <taxon>Eukaryota</taxon>
        <taxon>Metazoa</taxon>
        <taxon>Chordata</taxon>
        <taxon>Craniata</taxon>
        <taxon>Vertebrata</taxon>
        <taxon>Euteleostomi</taxon>
        <taxon>Actinopterygii</taxon>
        <taxon>Neopterygii</taxon>
        <taxon>Teleostei</taxon>
        <taxon>Ostariophysi</taxon>
        <taxon>Siluriformes</taxon>
        <taxon>Bagridae</taxon>
        <taxon>Hemibagrus</taxon>
    </lineage>
</organism>
<name>A0AAE0V6H6_9TELE</name>
<dbReference type="Gene3D" id="3.30.420.10">
    <property type="entry name" value="Ribonuclease H-like superfamily/Ribonuclease H"/>
    <property type="match status" value="1"/>
</dbReference>